<organism evidence="2 3">
    <name type="scientific">Tanacetum coccineum</name>
    <dbReference type="NCBI Taxonomy" id="301880"/>
    <lineage>
        <taxon>Eukaryota</taxon>
        <taxon>Viridiplantae</taxon>
        <taxon>Streptophyta</taxon>
        <taxon>Embryophyta</taxon>
        <taxon>Tracheophyta</taxon>
        <taxon>Spermatophyta</taxon>
        <taxon>Magnoliopsida</taxon>
        <taxon>eudicotyledons</taxon>
        <taxon>Gunneridae</taxon>
        <taxon>Pentapetalae</taxon>
        <taxon>asterids</taxon>
        <taxon>campanulids</taxon>
        <taxon>Asterales</taxon>
        <taxon>Asteraceae</taxon>
        <taxon>Asteroideae</taxon>
        <taxon>Anthemideae</taxon>
        <taxon>Anthemidinae</taxon>
        <taxon>Tanacetum</taxon>
    </lineage>
</organism>
<gene>
    <name evidence="2" type="ORF">Tco_1068153</name>
</gene>
<protein>
    <submittedName>
        <fullName evidence="2">Uncharacterized protein</fullName>
    </submittedName>
</protein>
<sequence length="70" mass="7824">MDVIGLYMSIPSLRLCMYNTAALLVCFSDGDMYPYQAGTDEPKRKPKAKQNQARNGKDKVKGHPSEENTT</sequence>
<reference evidence="2" key="2">
    <citation type="submission" date="2022-01" db="EMBL/GenBank/DDBJ databases">
        <authorList>
            <person name="Yamashiro T."/>
            <person name="Shiraishi A."/>
            <person name="Satake H."/>
            <person name="Nakayama K."/>
        </authorList>
    </citation>
    <scope>NUCLEOTIDE SEQUENCE</scope>
</reference>
<evidence type="ECO:0000313" key="3">
    <source>
        <dbReference type="Proteomes" id="UP001151760"/>
    </source>
</evidence>
<reference evidence="2" key="1">
    <citation type="journal article" date="2022" name="Int. J. Mol. Sci.">
        <title>Draft Genome of Tanacetum Coccineum: Genomic Comparison of Closely Related Tanacetum-Family Plants.</title>
        <authorList>
            <person name="Yamashiro T."/>
            <person name="Shiraishi A."/>
            <person name="Nakayama K."/>
            <person name="Satake H."/>
        </authorList>
    </citation>
    <scope>NUCLEOTIDE SEQUENCE</scope>
</reference>
<keyword evidence="3" id="KW-1185">Reference proteome</keyword>
<proteinExistence type="predicted"/>
<name>A0ABQ5HF24_9ASTR</name>
<feature type="region of interest" description="Disordered" evidence="1">
    <location>
        <begin position="36"/>
        <end position="70"/>
    </location>
</feature>
<comment type="caution">
    <text evidence="2">The sequence shown here is derived from an EMBL/GenBank/DDBJ whole genome shotgun (WGS) entry which is preliminary data.</text>
</comment>
<dbReference type="Proteomes" id="UP001151760">
    <property type="component" value="Unassembled WGS sequence"/>
</dbReference>
<evidence type="ECO:0000256" key="1">
    <source>
        <dbReference type="SAM" id="MobiDB-lite"/>
    </source>
</evidence>
<feature type="compositionally biased region" description="Basic and acidic residues" evidence="1">
    <location>
        <begin position="55"/>
        <end position="70"/>
    </location>
</feature>
<evidence type="ECO:0000313" key="2">
    <source>
        <dbReference type="EMBL" id="GJT86436.1"/>
    </source>
</evidence>
<dbReference type="EMBL" id="BQNB010019546">
    <property type="protein sequence ID" value="GJT86436.1"/>
    <property type="molecule type" value="Genomic_DNA"/>
</dbReference>
<accession>A0ABQ5HF24</accession>